<organism evidence="2 3">
    <name type="scientific">Ramlibacter alkalitolerans</name>
    <dbReference type="NCBI Taxonomy" id="2039631"/>
    <lineage>
        <taxon>Bacteria</taxon>
        <taxon>Pseudomonadati</taxon>
        <taxon>Pseudomonadota</taxon>
        <taxon>Betaproteobacteria</taxon>
        <taxon>Burkholderiales</taxon>
        <taxon>Comamonadaceae</taxon>
        <taxon>Ramlibacter</taxon>
    </lineage>
</organism>
<keyword evidence="3" id="KW-1185">Reference proteome</keyword>
<proteinExistence type="predicted"/>
<sequence length="190" mass="19934">MKLPLLDLPNAIAAPPAAALAARAAHGMLWQLHLQRAASSLEAAEPAQRPQDRGRDDEGRDLESCGGPVVPGEPATPRPHPVSSQTACEPEPLPPSGGRERESERALVRLHVQVVPAQGVKVWLGIDGDATLVAQRAAVAVADLRRGLHSSGERISSLVCNGVPLDPQAPSSAAPLARTPSPFLKESPWP</sequence>
<evidence type="ECO:0000313" key="3">
    <source>
        <dbReference type="Proteomes" id="UP000622707"/>
    </source>
</evidence>
<feature type="region of interest" description="Disordered" evidence="1">
    <location>
        <begin position="39"/>
        <end position="104"/>
    </location>
</feature>
<accession>A0ABS1JT06</accession>
<feature type="region of interest" description="Disordered" evidence="1">
    <location>
        <begin position="166"/>
        <end position="190"/>
    </location>
</feature>
<protein>
    <recommendedName>
        <fullName evidence="4">Flagellar hook-length control protein-like C-terminal domain-containing protein</fullName>
    </recommendedName>
</protein>
<reference evidence="2 3" key="1">
    <citation type="journal article" date="2017" name="Int. J. Syst. Evol. Microbiol.">
        <title>Ramlibacter alkalitolerans sp. nov., alkali-tolerant bacterium isolated from soil of ginseng.</title>
        <authorList>
            <person name="Lee D.H."/>
            <person name="Cha C.J."/>
        </authorList>
    </citation>
    <scope>NUCLEOTIDE SEQUENCE [LARGE SCALE GENOMIC DNA]</scope>
    <source>
        <strain evidence="2 3">KACC 19305</strain>
    </source>
</reference>
<feature type="compositionally biased region" description="Basic and acidic residues" evidence="1">
    <location>
        <begin position="50"/>
        <end position="63"/>
    </location>
</feature>
<gene>
    <name evidence="2" type="ORF">JI746_19910</name>
</gene>
<name>A0ABS1JT06_9BURK</name>
<dbReference type="RefSeq" id="WP_201692014.1">
    <property type="nucleotide sequence ID" value="NZ_JAEQND010000011.1"/>
</dbReference>
<comment type="caution">
    <text evidence="2">The sequence shown here is derived from an EMBL/GenBank/DDBJ whole genome shotgun (WGS) entry which is preliminary data.</text>
</comment>
<evidence type="ECO:0000313" key="2">
    <source>
        <dbReference type="EMBL" id="MBL0427388.1"/>
    </source>
</evidence>
<evidence type="ECO:0008006" key="4">
    <source>
        <dbReference type="Google" id="ProtNLM"/>
    </source>
</evidence>
<dbReference type="Proteomes" id="UP000622707">
    <property type="component" value="Unassembled WGS sequence"/>
</dbReference>
<evidence type="ECO:0000256" key="1">
    <source>
        <dbReference type="SAM" id="MobiDB-lite"/>
    </source>
</evidence>
<dbReference type="EMBL" id="JAEQND010000011">
    <property type="protein sequence ID" value="MBL0427388.1"/>
    <property type="molecule type" value="Genomic_DNA"/>
</dbReference>